<organism evidence="2">
    <name type="scientific">Anguilla anguilla</name>
    <name type="common">European freshwater eel</name>
    <name type="synonym">Muraena anguilla</name>
    <dbReference type="NCBI Taxonomy" id="7936"/>
    <lineage>
        <taxon>Eukaryota</taxon>
        <taxon>Metazoa</taxon>
        <taxon>Chordata</taxon>
        <taxon>Craniata</taxon>
        <taxon>Vertebrata</taxon>
        <taxon>Euteleostomi</taxon>
        <taxon>Actinopterygii</taxon>
        <taxon>Neopterygii</taxon>
        <taxon>Teleostei</taxon>
        <taxon>Anguilliformes</taxon>
        <taxon>Anguillidae</taxon>
        <taxon>Anguilla</taxon>
    </lineage>
</organism>
<reference evidence="2" key="1">
    <citation type="submission" date="2014-11" db="EMBL/GenBank/DDBJ databases">
        <authorList>
            <person name="Amaro Gonzalez C."/>
        </authorList>
    </citation>
    <scope>NUCLEOTIDE SEQUENCE</scope>
</reference>
<protein>
    <submittedName>
        <fullName evidence="2">Uncharacterized protein</fullName>
    </submittedName>
</protein>
<proteinExistence type="predicted"/>
<dbReference type="AlphaFoldDB" id="A0A0E9PZI7"/>
<accession>A0A0E9PZI7</accession>
<keyword evidence="1" id="KW-1133">Transmembrane helix</keyword>
<keyword evidence="1" id="KW-0472">Membrane</keyword>
<dbReference type="EMBL" id="GBXM01098683">
    <property type="protein sequence ID" value="JAH09894.1"/>
    <property type="molecule type" value="Transcribed_RNA"/>
</dbReference>
<name>A0A0E9PZI7_ANGAN</name>
<reference evidence="2" key="2">
    <citation type="journal article" date="2015" name="Fish Shellfish Immunol.">
        <title>Early steps in the European eel (Anguilla anguilla)-Vibrio vulnificus interaction in the gills: Role of the RtxA13 toxin.</title>
        <authorList>
            <person name="Callol A."/>
            <person name="Pajuelo D."/>
            <person name="Ebbesson L."/>
            <person name="Teles M."/>
            <person name="MacKenzie S."/>
            <person name="Amaro C."/>
        </authorList>
    </citation>
    <scope>NUCLEOTIDE SEQUENCE</scope>
</reference>
<evidence type="ECO:0000313" key="2">
    <source>
        <dbReference type="EMBL" id="JAH09894.1"/>
    </source>
</evidence>
<sequence>MTCHCSDLLHALWSNGVFIICFDVTCLRSLTLAYSFFLVEWSGIPQKERI</sequence>
<feature type="transmembrane region" description="Helical" evidence="1">
    <location>
        <begin position="17"/>
        <end position="39"/>
    </location>
</feature>
<evidence type="ECO:0000256" key="1">
    <source>
        <dbReference type="SAM" id="Phobius"/>
    </source>
</evidence>
<keyword evidence="1" id="KW-0812">Transmembrane</keyword>